<sequence>MLETKTLKVGIDPRLLIRKRPIHDVNFSKEYMFITILVLTKTPTPPTNLLSHVPKNSLSPLQSQQAVIVGIDANAKIGPEQQSDVLGKWFYPMEQTSDNGNRLIHLCEQTNLIIASTFKGNHRRHQLTLQETTILTPEEQRKRKMPTLKLQLDYDLTKNIPLSNIRKSRVV</sequence>
<dbReference type="Proteomes" id="UP001303046">
    <property type="component" value="Unassembled WGS sequence"/>
</dbReference>
<name>A0ABR1EL21_NECAM</name>
<evidence type="ECO:0000313" key="2">
    <source>
        <dbReference type="Proteomes" id="UP001303046"/>
    </source>
</evidence>
<proteinExistence type="predicted"/>
<dbReference type="EMBL" id="JAVFWL010000006">
    <property type="protein sequence ID" value="KAK6763203.1"/>
    <property type="molecule type" value="Genomic_DNA"/>
</dbReference>
<evidence type="ECO:0000313" key="1">
    <source>
        <dbReference type="EMBL" id="KAK6763203.1"/>
    </source>
</evidence>
<comment type="caution">
    <text evidence="1">The sequence shown here is derived from an EMBL/GenBank/DDBJ whole genome shotgun (WGS) entry which is preliminary data.</text>
</comment>
<accession>A0ABR1EL21</accession>
<organism evidence="1 2">
    <name type="scientific">Necator americanus</name>
    <name type="common">Human hookworm</name>
    <dbReference type="NCBI Taxonomy" id="51031"/>
    <lineage>
        <taxon>Eukaryota</taxon>
        <taxon>Metazoa</taxon>
        <taxon>Ecdysozoa</taxon>
        <taxon>Nematoda</taxon>
        <taxon>Chromadorea</taxon>
        <taxon>Rhabditida</taxon>
        <taxon>Rhabditina</taxon>
        <taxon>Rhabditomorpha</taxon>
        <taxon>Strongyloidea</taxon>
        <taxon>Ancylostomatidae</taxon>
        <taxon>Bunostominae</taxon>
        <taxon>Necator</taxon>
    </lineage>
</organism>
<gene>
    <name evidence="1" type="primary">Necator_chrX.g23951</name>
    <name evidence="1" type="ORF">RB195_023786</name>
</gene>
<reference evidence="1 2" key="1">
    <citation type="submission" date="2023-08" db="EMBL/GenBank/DDBJ databases">
        <title>A Necator americanus chromosomal reference genome.</title>
        <authorList>
            <person name="Ilik V."/>
            <person name="Petrzelkova K.J."/>
            <person name="Pardy F."/>
            <person name="Fuh T."/>
            <person name="Niatou-Singa F.S."/>
            <person name="Gouil Q."/>
            <person name="Baker L."/>
            <person name="Ritchie M.E."/>
            <person name="Jex A.R."/>
            <person name="Gazzola D."/>
            <person name="Li H."/>
            <person name="Toshio Fujiwara R."/>
            <person name="Zhan B."/>
            <person name="Aroian R.V."/>
            <person name="Pafco B."/>
            <person name="Schwarz E.M."/>
        </authorList>
    </citation>
    <scope>NUCLEOTIDE SEQUENCE [LARGE SCALE GENOMIC DNA]</scope>
    <source>
        <strain evidence="1 2">Aroian</strain>
        <tissue evidence="1">Whole animal</tissue>
    </source>
</reference>
<protein>
    <submittedName>
        <fullName evidence="1">Uncharacterized protein</fullName>
    </submittedName>
</protein>
<keyword evidence="2" id="KW-1185">Reference proteome</keyword>